<feature type="non-terminal residue" evidence="2">
    <location>
        <position position="1"/>
    </location>
</feature>
<sequence length="230" mass="25674">WLEHEFTDRRVVVRTQTSACRLPLSRLGQPGNVPALVLPSGGIAARHRKGVTAVPFFGDSATGCGSWFSLKISELQVNSPILGEFALSFSARSLVRPMMVHNHTTSSSLTNSTMERVGDGFLSVSRVLDELIKYRWKDARRPRAELDEIRRSLRAKALESFFLFQKGPHKRLKWLEREFSDLKIRSSNPTSTSRLPLSRLGQPGSTPALVLTSGSMATRHRKGATAERYL</sequence>
<reference evidence="2 3" key="1">
    <citation type="submission" date="2013-11" db="EMBL/GenBank/DDBJ databases">
        <title>Opisthorchis viverrini - life in the bile duct.</title>
        <authorList>
            <person name="Young N.D."/>
            <person name="Nagarajan N."/>
            <person name="Lin S.J."/>
            <person name="Korhonen P.K."/>
            <person name="Jex A.R."/>
            <person name="Hall R.S."/>
            <person name="Safavi-Hemami H."/>
            <person name="Kaewkong W."/>
            <person name="Bertrand D."/>
            <person name="Gao S."/>
            <person name="Seet Q."/>
            <person name="Wongkham S."/>
            <person name="Teh B.T."/>
            <person name="Wongkham C."/>
            <person name="Intapan P.M."/>
            <person name="Maleewong W."/>
            <person name="Yang X."/>
            <person name="Hu M."/>
            <person name="Wang Z."/>
            <person name="Hofmann A."/>
            <person name="Sternberg P.W."/>
            <person name="Tan P."/>
            <person name="Wang J."/>
            <person name="Gasser R.B."/>
        </authorList>
    </citation>
    <scope>NUCLEOTIDE SEQUENCE [LARGE SCALE GENOMIC DNA]</scope>
</reference>
<protein>
    <submittedName>
        <fullName evidence="2">Uncharacterized protein</fullName>
    </submittedName>
</protein>
<evidence type="ECO:0000313" key="2">
    <source>
        <dbReference type="EMBL" id="KER22034.1"/>
    </source>
</evidence>
<accession>A0A075A3R0</accession>
<gene>
    <name evidence="2" type="ORF">T265_14954</name>
</gene>
<feature type="region of interest" description="Disordered" evidence="1">
    <location>
        <begin position="186"/>
        <end position="210"/>
    </location>
</feature>
<dbReference type="RefSeq" id="XP_009174234.1">
    <property type="nucleotide sequence ID" value="XM_009175970.1"/>
</dbReference>
<evidence type="ECO:0000256" key="1">
    <source>
        <dbReference type="SAM" id="MobiDB-lite"/>
    </source>
</evidence>
<dbReference type="OrthoDB" id="10071111at2759"/>
<evidence type="ECO:0000313" key="3">
    <source>
        <dbReference type="Proteomes" id="UP000054324"/>
    </source>
</evidence>
<feature type="compositionally biased region" description="Polar residues" evidence="1">
    <location>
        <begin position="186"/>
        <end position="195"/>
    </location>
</feature>
<dbReference type="AlphaFoldDB" id="A0A075A3R0"/>
<dbReference type="Proteomes" id="UP000054324">
    <property type="component" value="Unassembled WGS sequence"/>
</dbReference>
<organism evidence="2 3">
    <name type="scientific">Opisthorchis viverrini</name>
    <name type="common">Southeast Asian liver fluke</name>
    <dbReference type="NCBI Taxonomy" id="6198"/>
    <lineage>
        <taxon>Eukaryota</taxon>
        <taxon>Metazoa</taxon>
        <taxon>Spiralia</taxon>
        <taxon>Lophotrochozoa</taxon>
        <taxon>Platyhelminthes</taxon>
        <taxon>Trematoda</taxon>
        <taxon>Digenea</taxon>
        <taxon>Opisthorchiida</taxon>
        <taxon>Opisthorchiata</taxon>
        <taxon>Opisthorchiidae</taxon>
        <taxon>Opisthorchis</taxon>
    </lineage>
</organism>
<dbReference type="EMBL" id="KL596924">
    <property type="protein sequence ID" value="KER22034.1"/>
    <property type="molecule type" value="Genomic_DNA"/>
</dbReference>
<dbReference type="GeneID" id="20329120"/>
<dbReference type="CTD" id="20329120"/>
<proteinExistence type="predicted"/>
<name>A0A075A3R0_OPIVI</name>
<keyword evidence="3" id="KW-1185">Reference proteome</keyword>
<dbReference type="KEGG" id="ovi:T265_14954"/>